<proteinExistence type="predicted"/>
<comment type="caution">
    <text evidence="5">The sequence shown here is derived from an EMBL/GenBank/DDBJ whole genome shotgun (WGS) entry which is preliminary data.</text>
</comment>
<feature type="domain" description="CHAT" evidence="4">
    <location>
        <begin position="797"/>
        <end position="1097"/>
    </location>
</feature>
<dbReference type="SUPFAM" id="SSF48452">
    <property type="entry name" value="TPR-like"/>
    <property type="match status" value="4"/>
</dbReference>
<dbReference type="Pfam" id="PF12770">
    <property type="entry name" value="CHAT"/>
    <property type="match status" value="1"/>
</dbReference>
<gene>
    <name evidence="5" type="ORF">ENS31_13615</name>
</gene>
<dbReference type="PROSITE" id="PS50005">
    <property type="entry name" value="TPR"/>
    <property type="match status" value="2"/>
</dbReference>
<keyword evidence="3" id="KW-0812">Transmembrane</keyword>
<dbReference type="InterPro" id="IPR024983">
    <property type="entry name" value="CHAT_dom"/>
</dbReference>
<dbReference type="Gene3D" id="1.25.40.10">
    <property type="entry name" value="Tetratricopeptide repeat domain"/>
    <property type="match status" value="4"/>
</dbReference>
<evidence type="ECO:0000259" key="4">
    <source>
        <dbReference type="Pfam" id="PF12770"/>
    </source>
</evidence>
<keyword evidence="3" id="KW-0472">Membrane</keyword>
<feature type="repeat" description="TPR" evidence="1">
    <location>
        <begin position="367"/>
        <end position="400"/>
    </location>
</feature>
<organism evidence="5">
    <name type="scientific">Ignavibacterium album</name>
    <dbReference type="NCBI Taxonomy" id="591197"/>
    <lineage>
        <taxon>Bacteria</taxon>
        <taxon>Pseudomonadati</taxon>
        <taxon>Ignavibacteriota</taxon>
        <taxon>Ignavibacteria</taxon>
        <taxon>Ignavibacteriales</taxon>
        <taxon>Ignavibacteriaceae</taxon>
        <taxon>Ignavibacterium</taxon>
    </lineage>
</organism>
<dbReference type="EMBL" id="DSUJ01000011">
    <property type="protein sequence ID" value="HFI92550.1"/>
    <property type="molecule type" value="Genomic_DNA"/>
</dbReference>
<dbReference type="InterPro" id="IPR011990">
    <property type="entry name" value="TPR-like_helical_dom_sf"/>
</dbReference>
<accession>A0A7V2ZMA7</accession>
<sequence>MVMKKLIMKSAIKISLALIIFVLILFASTIGFVSNENKSNQTPLKYSKDFQALYFALTSQKVDAEEIQKSNSLLKNSFEKDFANALWLKRKQKFDEAFKLLEKHLYNYPADYRFYDELVLLALISNKSDDLEKKILNKDRSSYIDYLKALLAYHKGNFSNSVELLKDKSDAEPLLLLSQSFRATGDYQKAGIIIDSCLKIYPKENPDYCRMIISKGSLYLLSGKNEEAEKLYTTGYNLATENKNQKEEAKALINLAILDDYNGNVDEAQKKLDKALNLAKEIEDIELQAIAYSETGVSFTYSGEIVEARKNYEKSFELFSKLKNSERLANLSANIGSLYVQTANFSAAIKSFEEGLKFAGENTVSRILNLRGLGDVYSNLSDYSKALEYYNEAKELSEKIKNVNQKALSEISIGTLYYNLNRPGKALSTFNKVADEIAGTNDPYLMEDLLFKSALAYTDLDSLIIAEQHFRKALSIAETVSDIYYEALIPTYLADNLIRQKKYRESETLLNGLINKSFVNGFTHLVALQNLYLGISNYHQKNYSNAKNYLIKADKTAFSVNDLNTAIEAKYYQALCFENDGKYADAEKYFLEAISLVEKSSSSASLNTQAEVFRFAGLKDSYLKLTDFYLRQSGYSDAFDMIERFRARNTFRNLNELKLQSSVNNEDLIKNYYDIKWKLNADIYSVSEKDSLQRILNSIQNEFTIKYNFNPDYERKPFSINSALSKIPEGEVLLSYYFNSDDVYAFILKKNSFTPVKLQKSKSGIMEIVRMISPVYDNNHILSDAYYNQDLFSFNSEAANKLYEALIKPLKEKISDEQKIIFSLPVELSVVPMEFLVTEFNSTDSPFYYKNKKFLIEDFTISYTPSFSVYLLQREKPIIQNGKVLLVGDPQITQSDFAQSYRGSLIEDQTFSSRSLKLFPLRYSREEVEQIGNMLSDASVLLSADATEEKFIENVADKSLIHLSTHSFIHNDQPFIIFSREAKDKSDGYLETGEIVKLKLNSELVVLSSCKSGLGTIDVTEGVLGMQKSFFEAGAKSVVVSLWDVNDKYTSYFMKSFYKYLSEGYSKSEALRLAKLFFKENYSANPYYWAAFVLSGDNSSINFSKSIPFRIKYPVILISLLILFYISYRAFSGKLR</sequence>
<feature type="coiled-coil region" evidence="2">
    <location>
        <begin position="258"/>
        <end position="288"/>
    </location>
</feature>
<evidence type="ECO:0000313" key="5">
    <source>
        <dbReference type="EMBL" id="HFI92550.1"/>
    </source>
</evidence>
<reference evidence="5" key="1">
    <citation type="journal article" date="2020" name="mSystems">
        <title>Genome- and Community-Level Interaction Insights into Carbon Utilization and Element Cycling Functions of Hydrothermarchaeota in Hydrothermal Sediment.</title>
        <authorList>
            <person name="Zhou Z."/>
            <person name="Liu Y."/>
            <person name="Xu W."/>
            <person name="Pan J."/>
            <person name="Luo Z.H."/>
            <person name="Li M."/>
        </authorList>
    </citation>
    <scope>NUCLEOTIDE SEQUENCE [LARGE SCALE GENOMIC DNA]</scope>
    <source>
        <strain evidence="5">SpSt-479</strain>
    </source>
</reference>
<dbReference type="SMART" id="SM00028">
    <property type="entry name" value="TPR"/>
    <property type="match status" value="9"/>
</dbReference>
<keyword evidence="3" id="KW-1133">Transmembrane helix</keyword>
<keyword evidence="2" id="KW-0175">Coiled coil</keyword>
<keyword evidence="1" id="KW-0802">TPR repeat</keyword>
<dbReference type="AlphaFoldDB" id="A0A7V2ZMA7"/>
<feature type="transmembrane region" description="Helical" evidence="3">
    <location>
        <begin position="1111"/>
        <end position="1131"/>
    </location>
</feature>
<evidence type="ECO:0000256" key="2">
    <source>
        <dbReference type="SAM" id="Coils"/>
    </source>
</evidence>
<dbReference type="PANTHER" id="PTHR10098">
    <property type="entry name" value="RAPSYN-RELATED"/>
    <property type="match status" value="1"/>
</dbReference>
<evidence type="ECO:0000256" key="1">
    <source>
        <dbReference type="PROSITE-ProRule" id="PRU00339"/>
    </source>
</evidence>
<evidence type="ECO:0000256" key="3">
    <source>
        <dbReference type="SAM" id="Phobius"/>
    </source>
</evidence>
<dbReference type="InterPro" id="IPR019734">
    <property type="entry name" value="TPR_rpt"/>
</dbReference>
<feature type="repeat" description="TPR" evidence="1">
    <location>
        <begin position="329"/>
        <end position="362"/>
    </location>
</feature>
<protein>
    <submittedName>
        <fullName evidence="5">CHAT domain-containing protein</fullName>
    </submittedName>
</protein>
<dbReference type="Pfam" id="PF13424">
    <property type="entry name" value="TPR_12"/>
    <property type="match status" value="2"/>
</dbReference>
<name>A0A7V2ZMA7_9BACT</name>